<evidence type="ECO:0000256" key="1">
    <source>
        <dbReference type="SAM" id="SignalP"/>
    </source>
</evidence>
<proteinExistence type="predicted"/>
<sequence length="118" mass="13235">MFCFFFFFFWGTCFIAHFTSIATSPFCDSTAISPFVYSADSFQTSNAFQHWSWPASSHVTLPIAALHFTILGILSSLQGEGLHFLTLRVVKNSLSAVILHSHRFTGKFSVFIHVIHLG</sequence>
<organism evidence="2">
    <name type="scientific">Rhipicephalus microplus</name>
    <name type="common">Cattle tick</name>
    <name type="synonym">Boophilus microplus</name>
    <dbReference type="NCBI Taxonomy" id="6941"/>
    <lineage>
        <taxon>Eukaryota</taxon>
        <taxon>Metazoa</taxon>
        <taxon>Ecdysozoa</taxon>
        <taxon>Arthropoda</taxon>
        <taxon>Chelicerata</taxon>
        <taxon>Arachnida</taxon>
        <taxon>Acari</taxon>
        <taxon>Parasitiformes</taxon>
        <taxon>Ixodida</taxon>
        <taxon>Ixodoidea</taxon>
        <taxon>Ixodidae</taxon>
        <taxon>Rhipicephalinae</taxon>
        <taxon>Rhipicephalus</taxon>
        <taxon>Boophilus</taxon>
    </lineage>
</organism>
<reference evidence="2" key="1">
    <citation type="submission" date="2019-09" db="EMBL/GenBank/DDBJ databases">
        <title>Organ-specific transcriptomic study of the physiology of the cattle tick, Rhipicephalus microplus.</title>
        <authorList>
            <person name="Tirloni L."/>
            <person name="Braz G."/>
            <person name="Gandara A.C.P."/>
            <person name="Sabadin G.A."/>
            <person name="da Silva R.M."/>
            <person name="Guizzo M.G."/>
            <person name="Machado J.A."/>
            <person name="Costa E.P."/>
            <person name="Gomes H.F."/>
            <person name="Moraes J."/>
            <person name="Mota M.B.S."/>
            <person name="Mesquita R.D."/>
            <person name="Alvarenga P.H."/>
            <person name="Alves F."/>
            <person name="Seixas A."/>
            <person name="da Fonseca R.N."/>
            <person name="Fogaca A."/>
            <person name="Logullo C."/>
            <person name="Tanaka A."/>
            <person name="Daffre S."/>
            <person name="Termignoni C."/>
            <person name="Vaz I.S.Jr."/>
            <person name="Oliveira P.L."/>
            <person name="Ribeiro J.M."/>
        </authorList>
    </citation>
    <scope>NUCLEOTIDE SEQUENCE</scope>
    <source>
        <strain evidence="2">Porto Alegre</strain>
    </source>
</reference>
<name>A0A6M2DBV2_RHIMP</name>
<protein>
    <submittedName>
        <fullName evidence="2">Putative secreted protein</fullName>
    </submittedName>
</protein>
<accession>A0A6M2DBV2</accession>
<keyword evidence="1" id="KW-0732">Signal</keyword>
<feature type="signal peptide" evidence="1">
    <location>
        <begin position="1"/>
        <end position="23"/>
    </location>
</feature>
<evidence type="ECO:0000313" key="2">
    <source>
        <dbReference type="EMBL" id="NOV42688.1"/>
    </source>
</evidence>
<feature type="chain" id="PRO_5027004873" evidence="1">
    <location>
        <begin position="24"/>
        <end position="118"/>
    </location>
</feature>
<dbReference type="EMBL" id="GHWJ01009951">
    <property type="protein sequence ID" value="NOV42688.1"/>
    <property type="molecule type" value="Transcribed_RNA"/>
</dbReference>
<dbReference type="AlphaFoldDB" id="A0A6M2DBV2"/>